<name>A0A9W7TPI9_TRIRA</name>
<dbReference type="PRINTS" id="PR00081">
    <property type="entry name" value="GDHRDH"/>
</dbReference>
<dbReference type="FunFam" id="3.40.50.720:FF:000202">
    <property type="entry name" value="Short-chain dehydrogenase/reductase family 16C member 6"/>
    <property type="match status" value="1"/>
</dbReference>
<dbReference type="PANTHER" id="PTHR24322:SF734">
    <property type="entry name" value="EPIDERMAL RETINOL DEHYDROGENASE 2"/>
    <property type="match status" value="1"/>
</dbReference>
<dbReference type="InterPro" id="IPR036291">
    <property type="entry name" value="NAD(P)-bd_dom_sf"/>
</dbReference>
<evidence type="ECO:0000256" key="3">
    <source>
        <dbReference type="ARBA" id="ARBA00023027"/>
    </source>
</evidence>
<evidence type="ECO:0000313" key="6">
    <source>
        <dbReference type="Proteomes" id="UP001059041"/>
    </source>
</evidence>
<comment type="similarity">
    <text evidence="1 4">Belongs to the short-chain dehydrogenases/reductases (SDR) family.</text>
</comment>
<gene>
    <name evidence="5" type="ORF">IRJ41_008201</name>
</gene>
<keyword evidence="6" id="KW-1185">Reference proteome</keyword>
<dbReference type="CDD" id="cd05339">
    <property type="entry name" value="17beta-HSDXI-like_SDR_c"/>
    <property type="match status" value="1"/>
</dbReference>
<proteinExistence type="inferred from homology"/>
<dbReference type="PRINTS" id="PR00080">
    <property type="entry name" value="SDRFAMILY"/>
</dbReference>
<dbReference type="Gene3D" id="3.40.50.720">
    <property type="entry name" value="NAD(P)-binding Rossmann-like Domain"/>
    <property type="match status" value="1"/>
</dbReference>
<organism evidence="5 6">
    <name type="scientific">Triplophysa rosa</name>
    <name type="common">Cave loach</name>
    <dbReference type="NCBI Taxonomy" id="992332"/>
    <lineage>
        <taxon>Eukaryota</taxon>
        <taxon>Metazoa</taxon>
        <taxon>Chordata</taxon>
        <taxon>Craniata</taxon>
        <taxon>Vertebrata</taxon>
        <taxon>Euteleostomi</taxon>
        <taxon>Actinopterygii</taxon>
        <taxon>Neopterygii</taxon>
        <taxon>Teleostei</taxon>
        <taxon>Ostariophysi</taxon>
        <taxon>Cypriniformes</taxon>
        <taxon>Nemacheilidae</taxon>
        <taxon>Triplophysa</taxon>
    </lineage>
</organism>
<evidence type="ECO:0000256" key="1">
    <source>
        <dbReference type="ARBA" id="ARBA00006484"/>
    </source>
</evidence>
<dbReference type="InterPro" id="IPR002347">
    <property type="entry name" value="SDR_fam"/>
</dbReference>
<evidence type="ECO:0008006" key="7">
    <source>
        <dbReference type="Google" id="ProtNLM"/>
    </source>
</evidence>
<evidence type="ECO:0000256" key="2">
    <source>
        <dbReference type="ARBA" id="ARBA00023002"/>
    </source>
</evidence>
<accession>A0A9W7TPI9</accession>
<comment type="caution">
    <text evidence="5">The sequence shown here is derived from an EMBL/GenBank/DDBJ whole genome shotgun (WGS) entry which is preliminary data.</text>
</comment>
<protein>
    <recommendedName>
        <fullName evidence="7">Epidermal retinol dehydrogenase 2</fullName>
    </recommendedName>
</protein>
<dbReference type="Pfam" id="PF00106">
    <property type="entry name" value="adh_short"/>
    <property type="match status" value="1"/>
</dbReference>
<dbReference type="PANTHER" id="PTHR24322">
    <property type="entry name" value="PKSB"/>
    <property type="match status" value="1"/>
</dbReference>
<dbReference type="SUPFAM" id="SSF51735">
    <property type="entry name" value="NAD(P)-binding Rossmann-fold domains"/>
    <property type="match status" value="1"/>
</dbReference>
<dbReference type="PROSITE" id="PS00061">
    <property type="entry name" value="ADH_SHORT"/>
    <property type="match status" value="1"/>
</dbReference>
<evidence type="ECO:0000256" key="4">
    <source>
        <dbReference type="RuleBase" id="RU000363"/>
    </source>
</evidence>
<sequence length="405" mass="45368">MGGPIHKPEQAVPEIQENIHKYTYVRAHGTALQPGLDQEGLKNCVNWITDMHKQIILSFEKILHSIWFVKEVFELILGTVFYVFEAFVRFFIPHPRKDVEGEIALVTGAANGIGKLIAKELGQHGATLVLWDINSEALDRTAKELLQALDVRVYAYTCDCSRRSEVYRVAELVKKEVGDVTILVNNAGVVTGKYTFTEAPDNLVDRTLRVNVAAHFWTYKAFLPVMIQRNHGHLVCVASHGGLFAMNGLADYCASKSAAVGFAESIALELLVLRKEGVKTTIVCPYLINTTMFAGCQTKRTSFLPILDWRDTAKKIVDAILREQMYLLLPSSLNFMMALKSLMPAKLGIIFVNFFGGMDLMDHFRGVPVPIISYKKPQRQQNDSVNDPPPHTYLLQLSKMCPNTP</sequence>
<evidence type="ECO:0000313" key="5">
    <source>
        <dbReference type="EMBL" id="KAI7799644.1"/>
    </source>
</evidence>
<dbReference type="EMBL" id="JAFHDT010000015">
    <property type="protein sequence ID" value="KAI7799644.1"/>
    <property type="molecule type" value="Genomic_DNA"/>
</dbReference>
<dbReference type="InterPro" id="IPR020904">
    <property type="entry name" value="Sc_DH/Rdtase_CS"/>
</dbReference>
<dbReference type="Proteomes" id="UP001059041">
    <property type="component" value="Linkage Group LG15"/>
</dbReference>
<dbReference type="GO" id="GO:0005811">
    <property type="term" value="C:lipid droplet"/>
    <property type="evidence" value="ECO:0007669"/>
    <property type="project" value="TreeGrafter"/>
</dbReference>
<reference evidence="5" key="1">
    <citation type="submission" date="2021-02" db="EMBL/GenBank/DDBJ databases">
        <title>Comparative genomics reveals that relaxation of natural selection precedes convergent phenotypic evolution of cavefish.</title>
        <authorList>
            <person name="Peng Z."/>
        </authorList>
    </citation>
    <scope>NUCLEOTIDE SEQUENCE</scope>
    <source>
        <tissue evidence="5">Muscle</tissue>
    </source>
</reference>
<dbReference type="AlphaFoldDB" id="A0A9W7TPI9"/>
<dbReference type="GO" id="GO:0016616">
    <property type="term" value="F:oxidoreductase activity, acting on the CH-OH group of donors, NAD or NADP as acceptor"/>
    <property type="evidence" value="ECO:0007669"/>
    <property type="project" value="TreeGrafter"/>
</dbReference>
<keyword evidence="2" id="KW-0560">Oxidoreductase</keyword>
<keyword evidence="3" id="KW-0520">NAD</keyword>